<dbReference type="Proteomes" id="UP001151287">
    <property type="component" value="Unassembled WGS sequence"/>
</dbReference>
<dbReference type="AlphaFoldDB" id="A0A9P9ZA37"/>
<sequence length="311" mass="34871">MLWVQDESCHASDACVNEDLPAYDESESSSVRSVFCNEIVCLRSLNTLTFCDQSVHNYCTYGVAYADDTSTGGYIKYESMEFFGGWPVRSITVENVPLGFGVKNTVKYPDAVGIMGLSAHKGSFIEALKIEMFSFCLPEPYRSGGGLKFGSEAEMLGNSNAMIEGEPLYSLELHKFILNNEHIQELDDSKVIFDTGTSLTLVPENVFNLILQKLNKFINLEKRGEKIYCGYGKNIPVTIKWKFQELEIVSNLESIFIQVSHNEGGTISCLNMNGHTSNKIIFGCLFMQNINFGINTITNRMFIHPRRCGME</sequence>
<comment type="caution">
    <text evidence="5">The sequence shown here is derived from an EMBL/GenBank/DDBJ whole genome shotgun (WGS) entry which is preliminary data.</text>
</comment>
<dbReference type="PANTHER" id="PTHR47967:SF23">
    <property type="entry name" value="OS04G0448300 PROTEIN"/>
    <property type="match status" value="1"/>
</dbReference>
<dbReference type="OrthoDB" id="1072226at2759"/>
<keyword evidence="3" id="KW-0378">Hydrolase</keyword>
<dbReference type="InterPro" id="IPR034164">
    <property type="entry name" value="Pepsin-like_dom"/>
</dbReference>
<dbReference type="Pfam" id="PF14543">
    <property type="entry name" value="TAXi_N"/>
    <property type="match status" value="1"/>
</dbReference>
<dbReference type="Gene3D" id="2.40.70.10">
    <property type="entry name" value="Acid Proteases"/>
    <property type="match status" value="2"/>
</dbReference>
<dbReference type="PROSITE" id="PS51767">
    <property type="entry name" value="PEPTIDASE_A1"/>
    <property type="match status" value="1"/>
</dbReference>
<name>A0A9P9ZA37_9POAL</name>
<reference evidence="5" key="1">
    <citation type="journal article" date="2022" name="Cell">
        <title>Repeat-based holocentromeres influence genome architecture and karyotype evolution.</title>
        <authorList>
            <person name="Hofstatter P.G."/>
            <person name="Thangavel G."/>
            <person name="Lux T."/>
            <person name="Neumann P."/>
            <person name="Vondrak T."/>
            <person name="Novak P."/>
            <person name="Zhang M."/>
            <person name="Costa L."/>
            <person name="Castellani M."/>
            <person name="Scott A."/>
            <person name="Toegelov H."/>
            <person name="Fuchs J."/>
            <person name="Mata-Sucre Y."/>
            <person name="Dias Y."/>
            <person name="Vanzela A.L.L."/>
            <person name="Huettel B."/>
            <person name="Almeida C.C.S."/>
            <person name="Simkova H."/>
            <person name="Souza G."/>
            <person name="Pedrosa-Harand A."/>
            <person name="Macas J."/>
            <person name="Mayer K.F.X."/>
            <person name="Houben A."/>
            <person name="Marques A."/>
        </authorList>
    </citation>
    <scope>NUCLEOTIDE SEQUENCE</scope>
    <source>
        <strain evidence="5">RhyBre1mFocal</strain>
    </source>
</reference>
<accession>A0A9P9ZA37</accession>
<organism evidence="5 6">
    <name type="scientific">Rhynchospora breviuscula</name>
    <dbReference type="NCBI Taxonomy" id="2022672"/>
    <lineage>
        <taxon>Eukaryota</taxon>
        <taxon>Viridiplantae</taxon>
        <taxon>Streptophyta</taxon>
        <taxon>Embryophyta</taxon>
        <taxon>Tracheophyta</taxon>
        <taxon>Spermatophyta</taxon>
        <taxon>Magnoliopsida</taxon>
        <taxon>Liliopsida</taxon>
        <taxon>Poales</taxon>
        <taxon>Cyperaceae</taxon>
        <taxon>Cyperoideae</taxon>
        <taxon>Rhynchosporeae</taxon>
        <taxon>Rhynchospora</taxon>
    </lineage>
</organism>
<feature type="domain" description="Peptidase A1" evidence="4">
    <location>
        <begin position="1"/>
        <end position="304"/>
    </location>
</feature>
<dbReference type="InterPro" id="IPR001969">
    <property type="entry name" value="Aspartic_peptidase_AS"/>
</dbReference>
<evidence type="ECO:0000256" key="2">
    <source>
        <dbReference type="ARBA" id="ARBA00022670"/>
    </source>
</evidence>
<dbReference type="CDD" id="cd05471">
    <property type="entry name" value="pepsin_like"/>
    <property type="match status" value="1"/>
</dbReference>
<dbReference type="GO" id="GO:0006508">
    <property type="term" value="P:proteolysis"/>
    <property type="evidence" value="ECO:0007669"/>
    <property type="project" value="UniProtKB-KW"/>
</dbReference>
<gene>
    <name evidence="5" type="ORF">LUZ63_016273</name>
</gene>
<evidence type="ECO:0000259" key="4">
    <source>
        <dbReference type="PROSITE" id="PS51767"/>
    </source>
</evidence>
<dbReference type="EMBL" id="JAMQYH010000005">
    <property type="protein sequence ID" value="KAJ1684883.1"/>
    <property type="molecule type" value="Genomic_DNA"/>
</dbReference>
<dbReference type="InterPro" id="IPR033121">
    <property type="entry name" value="PEPTIDASE_A1"/>
</dbReference>
<evidence type="ECO:0000313" key="5">
    <source>
        <dbReference type="EMBL" id="KAJ1684883.1"/>
    </source>
</evidence>
<evidence type="ECO:0000313" key="6">
    <source>
        <dbReference type="Proteomes" id="UP001151287"/>
    </source>
</evidence>
<evidence type="ECO:0000256" key="1">
    <source>
        <dbReference type="ARBA" id="ARBA00007447"/>
    </source>
</evidence>
<keyword evidence="6" id="KW-1185">Reference proteome</keyword>
<evidence type="ECO:0000256" key="3">
    <source>
        <dbReference type="ARBA" id="ARBA00022801"/>
    </source>
</evidence>
<dbReference type="InterPro" id="IPR021109">
    <property type="entry name" value="Peptidase_aspartic_dom_sf"/>
</dbReference>
<dbReference type="InterPro" id="IPR051708">
    <property type="entry name" value="Plant_Aspart_Prot_A1"/>
</dbReference>
<keyword evidence="2" id="KW-0645">Protease</keyword>
<dbReference type="SUPFAM" id="SSF50630">
    <property type="entry name" value="Acid proteases"/>
    <property type="match status" value="1"/>
</dbReference>
<protein>
    <recommendedName>
        <fullName evidence="4">Peptidase A1 domain-containing protein</fullName>
    </recommendedName>
</protein>
<dbReference type="InterPro" id="IPR032861">
    <property type="entry name" value="TAXi_N"/>
</dbReference>
<dbReference type="PROSITE" id="PS00141">
    <property type="entry name" value="ASP_PROTEASE"/>
    <property type="match status" value="1"/>
</dbReference>
<proteinExistence type="inferred from homology"/>
<dbReference type="PANTHER" id="PTHR47967">
    <property type="entry name" value="OS07G0603500 PROTEIN-RELATED"/>
    <property type="match status" value="1"/>
</dbReference>
<dbReference type="GO" id="GO:0004190">
    <property type="term" value="F:aspartic-type endopeptidase activity"/>
    <property type="evidence" value="ECO:0007669"/>
    <property type="project" value="InterPro"/>
</dbReference>
<comment type="similarity">
    <text evidence="1">Belongs to the peptidase A1 family.</text>
</comment>
<dbReference type="GO" id="GO:0005576">
    <property type="term" value="C:extracellular region"/>
    <property type="evidence" value="ECO:0007669"/>
    <property type="project" value="TreeGrafter"/>
</dbReference>